<name>A0ACC2DAI6_DIPCM</name>
<proteinExistence type="predicted"/>
<sequence length="196" mass="22996">MLLCVENGVWLCIRDSLMLLLFLSCMMSHFAWLIHCCCMFFLEHLASFCSLSFGGEMAFCRCCLNGVWFLVVVRCLPEEPLLSVSTVWICLCVGNYDKVSCSAFHIIFYFFFRSFGLFKFYRNSCILTEHLVLEAISCFRKFELRGYIYIDIYILLVLIAHIAKNLVPSEICIAWFLVSRPLRRWPFLYSFIKLDI</sequence>
<dbReference type="Proteomes" id="UP001162992">
    <property type="component" value="Chromosome 6"/>
</dbReference>
<comment type="caution">
    <text evidence="1">The sequence shown here is derived from an EMBL/GenBank/DDBJ whole genome shotgun (WGS) entry which is preliminary data.</text>
</comment>
<dbReference type="EMBL" id="CM055097">
    <property type="protein sequence ID" value="KAJ7551311.1"/>
    <property type="molecule type" value="Genomic_DNA"/>
</dbReference>
<organism evidence="1 2">
    <name type="scientific">Diphasiastrum complanatum</name>
    <name type="common">Issler's clubmoss</name>
    <name type="synonym">Lycopodium complanatum</name>
    <dbReference type="NCBI Taxonomy" id="34168"/>
    <lineage>
        <taxon>Eukaryota</taxon>
        <taxon>Viridiplantae</taxon>
        <taxon>Streptophyta</taxon>
        <taxon>Embryophyta</taxon>
        <taxon>Tracheophyta</taxon>
        <taxon>Lycopodiopsida</taxon>
        <taxon>Lycopodiales</taxon>
        <taxon>Lycopodiaceae</taxon>
        <taxon>Lycopodioideae</taxon>
        <taxon>Diphasiastrum</taxon>
    </lineage>
</organism>
<evidence type="ECO:0000313" key="2">
    <source>
        <dbReference type="Proteomes" id="UP001162992"/>
    </source>
</evidence>
<accession>A0ACC2DAI6</accession>
<gene>
    <name evidence="1" type="ORF">O6H91_06G009800</name>
</gene>
<keyword evidence="2" id="KW-1185">Reference proteome</keyword>
<reference evidence="2" key="1">
    <citation type="journal article" date="2024" name="Proc. Natl. Acad. Sci. U.S.A.">
        <title>Extraordinary preservation of gene collinearity over three hundred million years revealed in homosporous lycophytes.</title>
        <authorList>
            <person name="Li C."/>
            <person name="Wickell D."/>
            <person name="Kuo L.Y."/>
            <person name="Chen X."/>
            <person name="Nie B."/>
            <person name="Liao X."/>
            <person name="Peng D."/>
            <person name="Ji J."/>
            <person name="Jenkins J."/>
            <person name="Williams M."/>
            <person name="Shu S."/>
            <person name="Plott C."/>
            <person name="Barry K."/>
            <person name="Rajasekar S."/>
            <person name="Grimwood J."/>
            <person name="Han X."/>
            <person name="Sun S."/>
            <person name="Hou Z."/>
            <person name="He W."/>
            <person name="Dai G."/>
            <person name="Sun C."/>
            <person name="Schmutz J."/>
            <person name="Leebens-Mack J.H."/>
            <person name="Li F.W."/>
            <person name="Wang L."/>
        </authorList>
    </citation>
    <scope>NUCLEOTIDE SEQUENCE [LARGE SCALE GENOMIC DNA]</scope>
    <source>
        <strain evidence="2">cv. PW_Plant_1</strain>
    </source>
</reference>
<evidence type="ECO:0000313" key="1">
    <source>
        <dbReference type="EMBL" id="KAJ7551311.1"/>
    </source>
</evidence>
<protein>
    <submittedName>
        <fullName evidence="1">Uncharacterized protein</fullName>
    </submittedName>
</protein>